<dbReference type="AlphaFoldDB" id="A0A8H3M578"/>
<reference evidence="1" key="1">
    <citation type="submission" date="2019-10" db="EMBL/GenBank/DDBJ databases">
        <title>Conservation and host-specific expression of non-tandemly repeated heterogenous ribosome RNA gene in arbuscular mycorrhizal fungi.</title>
        <authorList>
            <person name="Maeda T."/>
            <person name="Kobayashi Y."/>
            <person name="Nakagawa T."/>
            <person name="Ezawa T."/>
            <person name="Yamaguchi K."/>
            <person name="Bino T."/>
            <person name="Nishimoto Y."/>
            <person name="Shigenobu S."/>
            <person name="Kawaguchi M."/>
        </authorList>
    </citation>
    <scope>NUCLEOTIDE SEQUENCE</scope>
    <source>
        <strain evidence="1">HR1</strain>
    </source>
</reference>
<dbReference type="InterPro" id="IPR013761">
    <property type="entry name" value="SAM/pointed_sf"/>
</dbReference>
<evidence type="ECO:0000313" key="2">
    <source>
        <dbReference type="Proteomes" id="UP000615446"/>
    </source>
</evidence>
<accession>A0A8H3M578</accession>
<comment type="caution">
    <text evidence="1">The sequence shown here is derived from an EMBL/GenBank/DDBJ whole genome shotgun (WGS) entry which is preliminary data.</text>
</comment>
<dbReference type="EMBL" id="BLAL01000261">
    <property type="protein sequence ID" value="GES97965.1"/>
    <property type="molecule type" value="Genomic_DNA"/>
</dbReference>
<dbReference type="Proteomes" id="UP000615446">
    <property type="component" value="Unassembled WGS sequence"/>
</dbReference>
<dbReference type="OrthoDB" id="2432732at2759"/>
<evidence type="ECO:0000313" key="1">
    <source>
        <dbReference type="EMBL" id="GES97965.1"/>
    </source>
</evidence>
<dbReference type="Gene3D" id="1.10.150.50">
    <property type="entry name" value="Transcription Factor, Ets-1"/>
    <property type="match status" value="1"/>
</dbReference>
<organism evidence="1 2">
    <name type="scientific">Rhizophagus clarus</name>
    <dbReference type="NCBI Taxonomy" id="94130"/>
    <lineage>
        <taxon>Eukaryota</taxon>
        <taxon>Fungi</taxon>
        <taxon>Fungi incertae sedis</taxon>
        <taxon>Mucoromycota</taxon>
        <taxon>Glomeromycotina</taxon>
        <taxon>Glomeromycetes</taxon>
        <taxon>Glomerales</taxon>
        <taxon>Glomeraceae</taxon>
        <taxon>Rhizophagus</taxon>
    </lineage>
</organism>
<name>A0A8H3M578_9GLOM</name>
<sequence length="353" mass="40184">MSSETSTPYTPASTSTTVAGNETVSLADEIKEYNTAKLIEYLRGQGLNLVKDDFDIIENERVGGQDFLDMTKQDFRDYGMKGGPATRLAKFAKECKDKKLRSFSSYKTKKDLKEVLAKHGVEDGRITDIPQFTPKPHNIDDKNEALVHCLKDIRLRLRNMGPVVESNEAIRCEYISVILHACINIVRELTGKKISLNPQFEVVGEENTGRVDYAIKALEELIYITEGKQYQIAIGFAQNVIQCESAFQTNKRKRKADDAFGEEYDYLFGIVTTATEWHFLLYTPDGISCTSRNPLNIRFVETALEEGSEDEKELCKNVKRVMEVIVGLLRERVDVEKEPKNKKARVQEYLKKE</sequence>
<gene>
    <name evidence="1" type="ORF">RCL2_002452800</name>
</gene>
<evidence type="ECO:0008006" key="3">
    <source>
        <dbReference type="Google" id="ProtNLM"/>
    </source>
</evidence>
<proteinExistence type="predicted"/>
<protein>
    <recommendedName>
        <fullName evidence="3">SAM domain-containing protein</fullName>
    </recommendedName>
</protein>